<dbReference type="Proteomes" id="UP000799755">
    <property type="component" value="Unassembled WGS sequence"/>
</dbReference>
<keyword evidence="2" id="KW-1185">Reference proteome</keyword>
<reference evidence="1" key="1">
    <citation type="journal article" date="2020" name="Stud. Mycol.">
        <title>101 Dothideomycetes genomes: a test case for predicting lifestyles and emergence of pathogens.</title>
        <authorList>
            <person name="Haridas S."/>
            <person name="Albert R."/>
            <person name="Binder M."/>
            <person name="Bloem J."/>
            <person name="Labutti K."/>
            <person name="Salamov A."/>
            <person name="Andreopoulos B."/>
            <person name="Baker S."/>
            <person name="Barry K."/>
            <person name="Bills G."/>
            <person name="Bluhm B."/>
            <person name="Cannon C."/>
            <person name="Castanera R."/>
            <person name="Culley D."/>
            <person name="Daum C."/>
            <person name="Ezra D."/>
            <person name="Gonzalez J."/>
            <person name="Henrissat B."/>
            <person name="Kuo A."/>
            <person name="Liang C."/>
            <person name="Lipzen A."/>
            <person name="Lutzoni F."/>
            <person name="Magnuson J."/>
            <person name="Mondo S."/>
            <person name="Nolan M."/>
            <person name="Ohm R."/>
            <person name="Pangilinan J."/>
            <person name="Park H.-J."/>
            <person name="Ramirez L."/>
            <person name="Alfaro M."/>
            <person name="Sun H."/>
            <person name="Tritt A."/>
            <person name="Yoshinaga Y."/>
            <person name="Zwiers L.-H."/>
            <person name="Turgeon B."/>
            <person name="Goodwin S."/>
            <person name="Spatafora J."/>
            <person name="Crous P."/>
            <person name="Grigoriev I."/>
        </authorList>
    </citation>
    <scope>NUCLEOTIDE SEQUENCE</scope>
    <source>
        <strain evidence="1">ATCC 200398</strain>
    </source>
</reference>
<evidence type="ECO:0000313" key="1">
    <source>
        <dbReference type="EMBL" id="KAF2471695.1"/>
    </source>
</evidence>
<sequence length="486" mass="53979">MAIALQWGSGYVVPCQVGEILGKSRSSDPQVQAFNIGRGATLIRYTSLVNVLRKPFYRVIVVTDSARPPAQPPAKLAPVAETFISILHALAQKPGYRSRYAFTKAPCLTIRKCGGKEGMGKWTDVNQGLEDEFGKTFGCYRLGAYLNIKANTMTGCNIYLESKIKHEKVDLELNAVRNAVRGVGHEIRMCNSWHEQACPMGEFTAFDAFSLELPVLVIIKWQDGGRLEPSPGVEVAPRIRWKRKRRCAINEGNVTTSKLNLARCKTLQTAIFTALLKSAPRSIFGASAPLAVPTSYIFYLSFFKCKYNTNAAKSDTTDSTRLNIYAMMYLGPSGSKGGILLGASGYVGHSGTRNLETSICPWKHEEDRECIAKKRRLKEMTKANKRITAQAVAAARDQLRCLATCLPEAPVRPSIEDYPSLGNFPIGNNQPEVRWSNNFGINPFSAAPPASDKWLKELPLISPKRFRKTRGFRRTQWTTLTKIIYA</sequence>
<accession>A0ACB6R044</accession>
<gene>
    <name evidence="1" type="ORF">BDR25DRAFT_354192</name>
</gene>
<organism evidence="1 2">
    <name type="scientific">Lindgomyces ingoldianus</name>
    <dbReference type="NCBI Taxonomy" id="673940"/>
    <lineage>
        <taxon>Eukaryota</taxon>
        <taxon>Fungi</taxon>
        <taxon>Dikarya</taxon>
        <taxon>Ascomycota</taxon>
        <taxon>Pezizomycotina</taxon>
        <taxon>Dothideomycetes</taxon>
        <taxon>Pleosporomycetidae</taxon>
        <taxon>Pleosporales</taxon>
        <taxon>Lindgomycetaceae</taxon>
        <taxon>Lindgomyces</taxon>
    </lineage>
</organism>
<dbReference type="EMBL" id="MU003504">
    <property type="protein sequence ID" value="KAF2471695.1"/>
    <property type="molecule type" value="Genomic_DNA"/>
</dbReference>
<proteinExistence type="predicted"/>
<evidence type="ECO:0000313" key="2">
    <source>
        <dbReference type="Proteomes" id="UP000799755"/>
    </source>
</evidence>
<protein>
    <submittedName>
        <fullName evidence="1">Uncharacterized protein</fullName>
    </submittedName>
</protein>
<name>A0ACB6R044_9PLEO</name>
<comment type="caution">
    <text evidence="1">The sequence shown here is derived from an EMBL/GenBank/DDBJ whole genome shotgun (WGS) entry which is preliminary data.</text>
</comment>